<protein>
    <recommendedName>
        <fullName evidence="13">Sulfotransferase domain-containing protein</fullName>
    </recommendedName>
</protein>
<dbReference type="GO" id="GO:0008146">
    <property type="term" value="F:sulfotransferase activity"/>
    <property type="evidence" value="ECO:0000318"/>
    <property type="project" value="GO_Central"/>
</dbReference>
<dbReference type="EMBL" id="CM000645">
    <property type="protein sequence ID" value="EED90393.1"/>
    <property type="molecule type" value="Genomic_DNA"/>
</dbReference>
<evidence type="ECO:0000313" key="12">
    <source>
        <dbReference type="Proteomes" id="UP000001449"/>
    </source>
</evidence>
<feature type="transmembrane region" description="Helical" evidence="10">
    <location>
        <begin position="26"/>
        <end position="49"/>
    </location>
</feature>
<dbReference type="AlphaFoldDB" id="B8C7Y2"/>
<reference evidence="11 12" key="2">
    <citation type="journal article" date="2008" name="Nature">
        <title>The Phaeodactylum genome reveals the evolutionary history of diatom genomes.</title>
        <authorList>
            <person name="Bowler C."/>
            <person name="Allen A.E."/>
            <person name="Badger J.H."/>
            <person name="Grimwood J."/>
            <person name="Jabbari K."/>
            <person name="Kuo A."/>
            <person name="Maheswari U."/>
            <person name="Martens C."/>
            <person name="Maumus F."/>
            <person name="Otillar R.P."/>
            <person name="Rayko E."/>
            <person name="Salamov A."/>
            <person name="Vandepoele K."/>
            <person name="Beszteri B."/>
            <person name="Gruber A."/>
            <person name="Heijde M."/>
            <person name="Katinka M."/>
            <person name="Mock T."/>
            <person name="Valentin K."/>
            <person name="Verret F."/>
            <person name="Berges J.A."/>
            <person name="Brownlee C."/>
            <person name="Cadoret J.P."/>
            <person name="Chiovitti A."/>
            <person name="Choi C.J."/>
            <person name="Coesel S."/>
            <person name="De Martino A."/>
            <person name="Detter J.C."/>
            <person name="Durkin C."/>
            <person name="Falciatore A."/>
            <person name="Fournet J."/>
            <person name="Haruta M."/>
            <person name="Huysman M.J."/>
            <person name="Jenkins B.D."/>
            <person name="Jiroutova K."/>
            <person name="Jorgensen R.E."/>
            <person name="Joubert Y."/>
            <person name="Kaplan A."/>
            <person name="Kroger N."/>
            <person name="Kroth P.G."/>
            <person name="La Roche J."/>
            <person name="Lindquist E."/>
            <person name="Lommer M."/>
            <person name="Martin-Jezequel V."/>
            <person name="Lopez P.J."/>
            <person name="Lucas S."/>
            <person name="Mangogna M."/>
            <person name="McGinnis K."/>
            <person name="Medlin L.K."/>
            <person name="Montsant A."/>
            <person name="Oudot-Le Secq M.P."/>
            <person name="Napoli C."/>
            <person name="Obornik M."/>
            <person name="Parker M.S."/>
            <person name="Petit J.L."/>
            <person name="Porcel B.M."/>
            <person name="Poulsen N."/>
            <person name="Robison M."/>
            <person name="Rychlewski L."/>
            <person name="Rynearson T.A."/>
            <person name="Schmutz J."/>
            <person name="Shapiro H."/>
            <person name="Siaut M."/>
            <person name="Stanley M."/>
            <person name="Sussman M.R."/>
            <person name="Taylor A.R."/>
            <person name="Vardi A."/>
            <person name="von Dassow P."/>
            <person name="Vyverman W."/>
            <person name="Willis A."/>
            <person name="Wyrwicz L.S."/>
            <person name="Rokhsar D.S."/>
            <person name="Weissenbach J."/>
            <person name="Armbrust E.V."/>
            <person name="Green B.R."/>
            <person name="Van de Peer Y."/>
            <person name="Grigoriev I.V."/>
        </authorList>
    </citation>
    <scope>NUCLEOTIDE SEQUENCE [LARGE SCALE GENOMIC DNA]</scope>
    <source>
        <strain evidence="11 12">CCMP1335</strain>
    </source>
</reference>
<dbReference type="KEGG" id="tps:THAPSDRAFT_7935"/>
<dbReference type="PANTHER" id="PTHR12137:SF54">
    <property type="entry name" value="CARBOHYDRATE SULFOTRANSFERASE"/>
    <property type="match status" value="1"/>
</dbReference>
<sequence>MLMRTPQQTNRLRSTPHPSKDARRRCCIRCLVISIKYGMLLSAVLLWSYQIIFKNLRPSIPSSSSSPIDAIASEIGLTSALSPLLSNSVPIISSIFDAQEDEAEFIINRSFQRTYAHILPCDVDTIGLRCIQKTIDFFKPCKRSAVTVPPLSIATEGGINSESDDIDDNVAGNDDDTSITVQDETDTTTLPPSIPWWFQTLLRDLPKNGAYGWWQTLTTANPPLQFCSIAKNGSTEWHEVFCRLNGSEKIFKENGIKNDDECLLNCDNFQAPEGTLPFNVPRVVFIRDPLERLLSSYLNKCQDESRRNEEGHCEPNIIFRDRQMNHREGNDAIEPLLEDIEDNNKQLFAAYLDIMPLKWNLHVTPQAFACDLYRNIHQYNFVGKMDSQFMMDIDRMASHFGGGELAVALNKAFDYQLLVQKDGSKHVNFGTHSADGTRAPKKVNKFYTAQTVRKALEYVSIDYVLLGLSVPSWAKQMLREDYM</sequence>
<keyword evidence="5 10" id="KW-1133">Transmembrane helix</keyword>
<dbReference type="RefSeq" id="XP_002292418.1">
    <property type="nucleotide sequence ID" value="XM_002292382.1"/>
</dbReference>
<keyword evidence="12" id="KW-1185">Reference proteome</keyword>
<evidence type="ECO:0000313" key="11">
    <source>
        <dbReference type="EMBL" id="EED90393.1"/>
    </source>
</evidence>
<evidence type="ECO:0000256" key="3">
    <source>
        <dbReference type="ARBA" id="ARBA00022679"/>
    </source>
</evidence>
<dbReference type="InterPro" id="IPR018011">
    <property type="entry name" value="Carb_sulfotrans_8-10"/>
</dbReference>
<dbReference type="Pfam" id="PF03567">
    <property type="entry name" value="Sulfotransfer_2"/>
    <property type="match status" value="1"/>
</dbReference>
<dbReference type="InterPro" id="IPR005331">
    <property type="entry name" value="Sulfotransferase"/>
</dbReference>
<dbReference type="HOGENOM" id="CLU_565645_0_0_1"/>
<dbReference type="InParanoid" id="B8C7Y2"/>
<dbReference type="OMA" id="IPWWFQT"/>
<dbReference type="PANTHER" id="PTHR12137">
    <property type="entry name" value="CARBOHYDRATE SULFOTRANSFERASE"/>
    <property type="match status" value="1"/>
</dbReference>
<dbReference type="GO" id="GO:0016051">
    <property type="term" value="P:carbohydrate biosynthetic process"/>
    <property type="evidence" value="ECO:0007669"/>
    <property type="project" value="InterPro"/>
</dbReference>
<feature type="compositionally biased region" description="Acidic residues" evidence="9">
    <location>
        <begin position="162"/>
        <end position="177"/>
    </location>
</feature>
<feature type="compositionally biased region" description="Polar residues" evidence="9">
    <location>
        <begin position="178"/>
        <end position="187"/>
    </location>
</feature>
<evidence type="ECO:0000256" key="9">
    <source>
        <dbReference type="SAM" id="MobiDB-lite"/>
    </source>
</evidence>
<dbReference type="GO" id="GO:0000139">
    <property type="term" value="C:Golgi membrane"/>
    <property type="evidence" value="ECO:0007669"/>
    <property type="project" value="UniProtKB-SubCell"/>
</dbReference>
<keyword evidence="6" id="KW-0333">Golgi apparatus</keyword>
<keyword evidence="3" id="KW-0808">Transferase</keyword>
<gene>
    <name evidence="11" type="ORF">THAPSDRAFT_7935</name>
</gene>
<proteinExistence type="inferred from homology"/>
<keyword evidence="8" id="KW-0325">Glycoprotein</keyword>
<evidence type="ECO:0008006" key="13">
    <source>
        <dbReference type="Google" id="ProtNLM"/>
    </source>
</evidence>
<name>B8C7Y2_THAPS</name>
<evidence type="ECO:0000256" key="10">
    <source>
        <dbReference type="SAM" id="Phobius"/>
    </source>
</evidence>
<evidence type="ECO:0000256" key="1">
    <source>
        <dbReference type="ARBA" id="ARBA00004323"/>
    </source>
</evidence>
<keyword evidence="4 10" id="KW-0812">Transmembrane</keyword>
<organism evidence="11 12">
    <name type="scientific">Thalassiosira pseudonana</name>
    <name type="common">Marine diatom</name>
    <name type="synonym">Cyclotella nana</name>
    <dbReference type="NCBI Taxonomy" id="35128"/>
    <lineage>
        <taxon>Eukaryota</taxon>
        <taxon>Sar</taxon>
        <taxon>Stramenopiles</taxon>
        <taxon>Ochrophyta</taxon>
        <taxon>Bacillariophyta</taxon>
        <taxon>Coscinodiscophyceae</taxon>
        <taxon>Thalassiosirophycidae</taxon>
        <taxon>Thalassiosirales</taxon>
        <taxon>Thalassiosiraceae</taxon>
        <taxon>Thalassiosira</taxon>
    </lineage>
</organism>
<evidence type="ECO:0000256" key="6">
    <source>
        <dbReference type="ARBA" id="ARBA00023034"/>
    </source>
</evidence>
<evidence type="ECO:0000256" key="5">
    <source>
        <dbReference type="ARBA" id="ARBA00022989"/>
    </source>
</evidence>
<dbReference type="GeneID" id="7449291"/>
<keyword evidence="7 10" id="KW-0472">Membrane</keyword>
<comment type="subcellular location">
    <subcellularLocation>
        <location evidence="1">Golgi apparatus membrane</location>
        <topology evidence="1">Single-pass type II membrane protein</topology>
    </subcellularLocation>
</comment>
<accession>B8C7Y2</accession>
<dbReference type="eggNOG" id="ENOG502SST1">
    <property type="taxonomic scope" value="Eukaryota"/>
</dbReference>
<feature type="region of interest" description="Disordered" evidence="9">
    <location>
        <begin position="1"/>
        <end position="20"/>
    </location>
</feature>
<evidence type="ECO:0000256" key="7">
    <source>
        <dbReference type="ARBA" id="ARBA00023136"/>
    </source>
</evidence>
<evidence type="ECO:0000256" key="4">
    <source>
        <dbReference type="ARBA" id="ARBA00022692"/>
    </source>
</evidence>
<evidence type="ECO:0000256" key="8">
    <source>
        <dbReference type="ARBA" id="ARBA00023180"/>
    </source>
</evidence>
<dbReference type="Proteomes" id="UP000001449">
    <property type="component" value="Chromosome 9"/>
</dbReference>
<feature type="compositionally biased region" description="Polar residues" evidence="9">
    <location>
        <begin position="1"/>
        <end position="17"/>
    </location>
</feature>
<reference evidence="11 12" key="1">
    <citation type="journal article" date="2004" name="Science">
        <title>The genome of the diatom Thalassiosira pseudonana: ecology, evolution, and metabolism.</title>
        <authorList>
            <person name="Armbrust E.V."/>
            <person name="Berges J.A."/>
            <person name="Bowler C."/>
            <person name="Green B.R."/>
            <person name="Martinez D."/>
            <person name="Putnam N.H."/>
            <person name="Zhou S."/>
            <person name="Allen A.E."/>
            <person name="Apt K.E."/>
            <person name="Bechner M."/>
            <person name="Brzezinski M.A."/>
            <person name="Chaal B.K."/>
            <person name="Chiovitti A."/>
            <person name="Davis A.K."/>
            <person name="Demarest M.S."/>
            <person name="Detter J.C."/>
            <person name="Glavina T."/>
            <person name="Goodstein D."/>
            <person name="Hadi M.Z."/>
            <person name="Hellsten U."/>
            <person name="Hildebrand M."/>
            <person name="Jenkins B.D."/>
            <person name="Jurka J."/>
            <person name="Kapitonov V.V."/>
            <person name="Kroger N."/>
            <person name="Lau W.W."/>
            <person name="Lane T.W."/>
            <person name="Larimer F.W."/>
            <person name="Lippmeier J.C."/>
            <person name="Lucas S."/>
            <person name="Medina M."/>
            <person name="Montsant A."/>
            <person name="Obornik M."/>
            <person name="Parker M.S."/>
            <person name="Palenik B."/>
            <person name="Pazour G.J."/>
            <person name="Richardson P.M."/>
            <person name="Rynearson T.A."/>
            <person name="Saito M.A."/>
            <person name="Schwartz D.C."/>
            <person name="Thamatrakoln K."/>
            <person name="Valentin K."/>
            <person name="Vardi A."/>
            <person name="Wilkerson F.P."/>
            <person name="Rokhsar D.S."/>
        </authorList>
    </citation>
    <scope>NUCLEOTIDE SEQUENCE [LARGE SCALE GENOMIC DNA]</scope>
    <source>
        <strain evidence="11 12">CCMP1335</strain>
    </source>
</reference>
<dbReference type="PaxDb" id="35128-Thaps7935"/>
<feature type="region of interest" description="Disordered" evidence="9">
    <location>
        <begin position="157"/>
        <end position="187"/>
    </location>
</feature>
<comment type="similarity">
    <text evidence="2">Belongs to the sulfotransferase 2 family.</text>
</comment>
<evidence type="ECO:0000256" key="2">
    <source>
        <dbReference type="ARBA" id="ARBA00006339"/>
    </source>
</evidence>